<dbReference type="PANTHER" id="PTHR43649:SF12">
    <property type="entry name" value="DIACETYLCHITOBIOSE BINDING PROTEIN DASA"/>
    <property type="match status" value="1"/>
</dbReference>
<dbReference type="InterPro" id="IPR050490">
    <property type="entry name" value="Bact_solute-bd_prot1"/>
</dbReference>
<gene>
    <name evidence="1" type="ORF">S01H4_08769</name>
</gene>
<dbReference type="EMBL" id="BART01003062">
    <property type="protein sequence ID" value="GAG71756.1"/>
    <property type="molecule type" value="Genomic_DNA"/>
</dbReference>
<protein>
    <recommendedName>
        <fullName evidence="2">Extracellular solute-binding protein</fullName>
    </recommendedName>
</protein>
<evidence type="ECO:0000313" key="1">
    <source>
        <dbReference type="EMBL" id="GAG71756.1"/>
    </source>
</evidence>
<organism evidence="1">
    <name type="scientific">marine sediment metagenome</name>
    <dbReference type="NCBI Taxonomy" id="412755"/>
    <lineage>
        <taxon>unclassified sequences</taxon>
        <taxon>metagenomes</taxon>
        <taxon>ecological metagenomes</taxon>
    </lineage>
</organism>
<evidence type="ECO:0008006" key="2">
    <source>
        <dbReference type="Google" id="ProtNLM"/>
    </source>
</evidence>
<comment type="caution">
    <text evidence="1">The sequence shown here is derived from an EMBL/GenBank/DDBJ whole genome shotgun (WGS) entry which is preliminary data.</text>
</comment>
<sequence length="330" mass="37249">GPDFDLDDFVYNALRALTDKDSKIRGLPWSTETGLIYYRTDLLDKYGIAEPPKTFEEMKEVCKKVYTKDIPSIALRSVRGYGVNMWSFGRYVGSFGGSYFDDFMRPTINTEEWIKATTFYAGLNQKYGPLGVGAYKHYELVQDFSQGKLVMVEDAGPWGKVFNDPEKSTVVGKWKTTVLTKGPVEHRFSHYTHGLMIPRMARNKEAAWLFLQYMTGKEFQLKRALVFGGGSVTRTTALEDPRYKIIFDFGGWGRVNAESLAIASKVEDPYFVPYYLPEYKEIGDSIGIALQNIITGDQSPEEALNSANKAVLEILEEAGYAGKPTSQFRP</sequence>
<reference evidence="1" key="1">
    <citation type="journal article" date="2014" name="Front. Microbiol.">
        <title>High frequency of phylogenetically diverse reductive dehalogenase-homologous genes in deep subseafloor sedimentary metagenomes.</title>
        <authorList>
            <person name="Kawai M."/>
            <person name="Futagami T."/>
            <person name="Toyoda A."/>
            <person name="Takaki Y."/>
            <person name="Nishi S."/>
            <person name="Hori S."/>
            <person name="Arai W."/>
            <person name="Tsubouchi T."/>
            <person name="Morono Y."/>
            <person name="Uchiyama I."/>
            <person name="Ito T."/>
            <person name="Fujiyama A."/>
            <person name="Inagaki F."/>
            <person name="Takami H."/>
        </authorList>
    </citation>
    <scope>NUCLEOTIDE SEQUENCE</scope>
    <source>
        <strain evidence="1">Expedition CK06-06</strain>
    </source>
</reference>
<feature type="non-terminal residue" evidence="1">
    <location>
        <position position="1"/>
    </location>
</feature>
<dbReference type="SUPFAM" id="SSF53850">
    <property type="entry name" value="Periplasmic binding protein-like II"/>
    <property type="match status" value="1"/>
</dbReference>
<name>X1BI73_9ZZZZ</name>
<dbReference type="InterPro" id="IPR006059">
    <property type="entry name" value="SBP"/>
</dbReference>
<dbReference type="PANTHER" id="PTHR43649">
    <property type="entry name" value="ARABINOSE-BINDING PROTEIN-RELATED"/>
    <property type="match status" value="1"/>
</dbReference>
<dbReference type="AlphaFoldDB" id="X1BI73"/>
<dbReference type="Pfam" id="PF01547">
    <property type="entry name" value="SBP_bac_1"/>
    <property type="match status" value="1"/>
</dbReference>
<proteinExistence type="predicted"/>
<accession>X1BI73</accession>
<dbReference type="Gene3D" id="3.40.190.10">
    <property type="entry name" value="Periplasmic binding protein-like II"/>
    <property type="match status" value="2"/>
</dbReference>